<gene>
    <name evidence="1" type="ORF">GCU54_12885</name>
</gene>
<sequence>MSSGRCEFRTAGHLSEHTRGAFADLGDTAVQDAPPETVISGEAVDDAQLHGVLALILNLGLRVVSLHEMPR</sequence>
<proteinExistence type="predicted"/>
<dbReference type="EMBL" id="JAAGWE010000020">
    <property type="protein sequence ID" value="NEM06903.1"/>
    <property type="molecule type" value="Genomic_DNA"/>
</dbReference>
<comment type="caution">
    <text evidence="1">The sequence shown here is derived from an EMBL/GenBank/DDBJ whole genome shotgun (WGS) entry which is preliminary data.</text>
</comment>
<organism evidence="1 2">
    <name type="scientific">Geodermatophilus normandii</name>
    <dbReference type="NCBI Taxonomy" id="1137989"/>
    <lineage>
        <taxon>Bacteria</taxon>
        <taxon>Bacillati</taxon>
        <taxon>Actinomycetota</taxon>
        <taxon>Actinomycetes</taxon>
        <taxon>Geodermatophilales</taxon>
        <taxon>Geodermatophilaceae</taxon>
        <taxon>Geodermatophilus</taxon>
    </lineage>
</organism>
<protein>
    <submittedName>
        <fullName evidence="1">Uncharacterized protein</fullName>
    </submittedName>
</protein>
<evidence type="ECO:0000313" key="1">
    <source>
        <dbReference type="EMBL" id="NEM06903.1"/>
    </source>
</evidence>
<dbReference type="RefSeq" id="WP_163477042.1">
    <property type="nucleotide sequence ID" value="NZ_JAAGWE010000020.1"/>
</dbReference>
<evidence type="ECO:0000313" key="2">
    <source>
        <dbReference type="Proteomes" id="UP000471126"/>
    </source>
</evidence>
<dbReference type="Proteomes" id="UP000471126">
    <property type="component" value="Unassembled WGS sequence"/>
</dbReference>
<dbReference type="AlphaFoldDB" id="A0A6P0GHX4"/>
<reference evidence="1 2" key="1">
    <citation type="submission" date="2019-12" db="EMBL/GenBank/DDBJ databases">
        <title>WGS of CPCC 203550 I12A-02606.</title>
        <authorList>
            <person name="Jiang Z."/>
        </authorList>
    </citation>
    <scope>NUCLEOTIDE SEQUENCE [LARGE SCALE GENOMIC DNA]</scope>
    <source>
        <strain evidence="1 2">I12A-02606</strain>
    </source>
</reference>
<name>A0A6P0GHX4_9ACTN</name>
<accession>A0A6P0GHX4</accession>